<organism evidence="4 5">
    <name type="scientific">Chitinophaga hostae</name>
    <dbReference type="NCBI Taxonomy" id="2831022"/>
    <lineage>
        <taxon>Bacteria</taxon>
        <taxon>Pseudomonadati</taxon>
        <taxon>Bacteroidota</taxon>
        <taxon>Chitinophagia</taxon>
        <taxon>Chitinophagales</taxon>
        <taxon>Chitinophagaceae</taxon>
        <taxon>Chitinophaga</taxon>
    </lineage>
</organism>
<name>A0ABS5J559_9BACT</name>
<proteinExistence type="predicted"/>
<keyword evidence="2" id="KW-0732">Signal</keyword>
<dbReference type="PROSITE" id="PS51352">
    <property type="entry name" value="THIOREDOXIN_2"/>
    <property type="match status" value="1"/>
</dbReference>
<dbReference type="InterPro" id="IPR017937">
    <property type="entry name" value="Thioredoxin_CS"/>
</dbReference>
<dbReference type="SUPFAM" id="SSF52833">
    <property type="entry name" value="Thioredoxin-like"/>
    <property type="match status" value="1"/>
</dbReference>
<reference evidence="4 5" key="1">
    <citation type="submission" date="2021-04" db="EMBL/GenBank/DDBJ databases">
        <title>Chitinophaga sp. nov., isolated from the rhizosphere soil.</title>
        <authorList>
            <person name="He S."/>
        </authorList>
    </citation>
    <scope>NUCLEOTIDE SEQUENCE [LARGE SCALE GENOMIC DNA]</scope>
    <source>
        <strain evidence="4 5">2R12</strain>
    </source>
</reference>
<gene>
    <name evidence="4" type="ORF">KE626_23515</name>
</gene>
<dbReference type="InterPro" id="IPR013766">
    <property type="entry name" value="Thioredoxin_domain"/>
</dbReference>
<evidence type="ECO:0000256" key="1">
    <source>
        <dbReference type="ARBA" id="ARBA00023284"/>
    </source>
</evidence>
<protein>
    <submittedName>
        <fullName evidence="4">Thioredoxin family protein</fullName>
    </submittedName>
</protein>
<dbReference type="CDD" id="cd02947">
    <property type="entry name" value="TRX_family"/>
    <property type="match status" value="1"/>
</dbReference>
<evidence type="ECO:0000313" key="4">
    <source>
        <dbReference type="EMBL" id="MBS0030314.1"/>
    </source>
</evidence>
<dbReference type="Pfam" id="PF13899">
    <property type="entry name" value="Thioredoxin_7"/>
    <property type="match status" value="1"/>
</dbReference>
<comment type="caution">
    <text evidence="4">The sequence shown here is derived from an EMBL/GenBank/DDBJ whole genome shotgun (WGS) entry which is preliminary data.</text>
</comment>
<sequence length="403" mass="45508">MKKKFWSKMLSAGMLLSTCLTLQAQQSETGIVFRKDAFTEVLKESARTGKLVFIDCYTSWCAPCKWMEKNVFVNDTAAAYYNNTFINYKIDMEKGEGPALRQRYQVQVFPTYLFLNSKGDLVHKATSRMETAEFVEEGKKALDPKRSLAAMEKAFNNGQRSKENLLSYALALQKSDRNKCDTVTRILMDQLTEADLLTPLGWQVIQAFVWDENEKPGKYFVAHADEYTKKYGAVATGKIQERLLSTALYGLIRKKDSVAFFTRLAPWQQSQDAGVQRKAVMMEAEYYVTTADVKNFVRVTDKGLQGVLQQDDAGLSFLARRSQYLAAGNKGLLQQAYKLAKRAAVIAPNEYSNQGTLARICQELGNKPEALEAAEATCRLSLLETSKIQKIAQKELDEIKQMK</sequence>
<evidence type="ECO:0000259" key="3">
    <source>
        <dbReference type="PROSITE" id="PS51352"/>
    </source>
</evidence>
<dbReference type="EMBL" id="JAGTXB010000013">
    <property type="protein sequence ID" value="MBS0030314.1"/>
    <property type="molecule type" value="Genomic_DNA"/>
</dbReference>
<dbReference type="Gene3D" id="3.40.30.10">
    <property type="entry name" value="Glutaredoxin"/>
    <property type="match status" value="1"/>
</dbReference>
<keyword evidence="1" id="KW-0676">Redox-active center</keyword>
<dbReference type="InterPro" id="IPR036249">
    <property type="entry name" value="Thioredoxin-like_sf"/>
</dbReference>
<dbReference type="Proteomes" id="UP000676386">
    <property type="component" value="Unassembled WGS sequence"/>
</dbReference>
<dbReference type="PROSITE" id="PS00194">
    <property type="entry name" value="THIOREDOXIN_1"/>
    <property type="match status" value="1"/>
</dbReference>
<feature type="signal peptide" evidence="2">
    <location>
        <begin position="1"/>
        <end position="24"/>
    </location>
</feature>
<evidence type="ECO:0000256" key="2">
    <source>
        <dbReference type="SAM" id="SignalP"/>
    </source>
</evidence>
<accession>A0ABS5J559</accession>
<dbReference type="RefSeq" id="WP_211975448.1">
    <property type="nucleotide sequence ID" value="NZ_CBFHAM010000004.1"/>
</dbReference>
<feature type="chain" id="PRO_5046739181" evidence="2">
    <location>
        <begin position="25"/>
        <end position="403"/>
    </location>
</feature>
<keyword evidence="5" id="KW-1185">Reference proteome</keyword>
<evidence type="ECO:0000313" key="5">
    <source>
        <dbReference type="Proteomes" id="UP000676386"/>
    </source>
</evidence>
<feature type="domain" description="Thioredoxin" evidence="3">
    <location>
        <begin position="14"/>
        <end position="174"/>
    </location>
</feature>